<organism evidence="1">
    <name type="scientific">Brassica oleracea</name>
    <name type="common">Wild cabbage</name>
    <dbReference type="NCBI Taxonomy" id="3712"/>
    <lineage>
        <taxon>Eukaryota</taxon>
        <taxon>Viridiplantae</taxon>
        <taxon>Streptophyta</taxon>
        <taxon>Embryophyta</taxon>
        <taxon>Tracheophyta</taxon>
        <taxon>Spermatophyta</taxon>
        <taxon>Magnoliopsida</taxon>
        <taxon>eudicotyledons</taxon>
        <taxon>Gunneridae</taxon>
        <taxon>Pentapetalae</taxon>
        <taxon>rosids</taxon>
        <taxon>malvids</taxon>
        <taxon>Brassicales</taxon>
        <taxon>Brassicaceae</taxon>
        <taxon>Brassiceae</taxon>
        <taxon>Brassica</taxon>
    </lineage>
</organism>
<evidence type="ECO:0000313" key="1">
    <source>
        <dbReference type="EMBL" id="VDD43770.1"/>
    </source>
</evidence>
<name>A0A3P6EV91_BRAOL</name>
<reference evidence="1" key="1">
    <citation type="submission" date="2018-11" db="EMBL/GenBank/DDBJ databases">
        <authorList>
            <consortium name="Genoscope - CEA"/>
            <person name="William W."/>
        </authorList>
    </citation>
    <scope>NUCLEOTIDE SEQUENCE</scope>
</reference>
<sequence length="40" mass="4364">MGLCYCLYTTDSNDIISSQLKMGEDEYGDLKPAFIAEGGN</sequence>
<proteinExistence type="predicted"/>
<accession>A0A3P6EV91</accession>
<dbReference type="AlphaFoldDB" id="A0A3P6EV91"/>
<gene>
    <name evidence="1" type="ORF">BOLC5T31317H</name>
</gene>
<dbReference type="EMBL" id="LR031877">
    <property type="protein sequence ID" value="VDD43770.1"/>
    <property type="molecule type" value="Genomic_DNA"/>
</dbReference>
<protein>
    <submittedName>
        <fullName evidence="1">Uncharacterized protein</fullName>
    </submittedName>
</protein>